<dbReference type="GO" id="GO:0005524">
    <property type="term" value="F:ATP binding"/>
    <property type="evidence" value="ECO:0007669"/>
    <property type="project" value="UniProtKB-KW"/>
</dbReference>
<evidence type="ECO:0000313" key="2">
    <source>
        <dbReference type="EMBL" id="KPV46247.1"/>
    </source>
</evidence>
<dbReference type="GeneID" id="84221693"/>
<name>A0A0N8VLJ4_9ARCH</name>
<reference evidence="3 4" key="2">
    <citation type="submission" date="2015-09" db="EMBL/GenBank/DDBJ databases">
        <title>Heavy metals and arsenic resistance mechanisms in polyextremophilic archaea of the family Ferroplasmaceae.</title>
        <authorList>
            <person name="Bulaev A.G."/>
            <person name="Kanygina A.V."/>
        </authorList>
    </citation>
    <scope>NUCLEOTIDE SEQUENCE [LARGE SCALE GENOMIC DNA]</scope>
    <source>
        <strain evidence="3 4">VT</strain>
    </source>
</reference>
<feature type="domain" description="SUF system FeS cluster assembly SufBD core" evidence="1">
    <location>
        <begin position="154"/>
        <end position="381"/>
    </location>
</feature>
<dbReference type="InterPro" id="IPR055346">
    <property type="entry name" value="Fe-S_cluster_assembly_SufBD"/>
</dbReference>
<evidence type="ECO:0000313" key="4">
    <source>
        <dbReference type="Proteomes" id="UP000050320"/>
    </source>
</evidence>
<keyword evidence="3" id="KW-0067">ATP-binding</keyword>
<dbReference type="RefSeq" id="WP_048100873.1">
    <property type="nucleotide sequence ID" value="NZ_JBBYJF010000025.1"/>
</dbReference>
<evidence type="ECO:0000259" key="1">
    <source>
        <dbReference type="Pfam" id="PF01458"/>
    </source>
</evidence>
<dbReference type="OrthoDB" id="300624at2157"/>
<gene>
    <name evidence="3" type="ORF">AOG54_01990</name>
    <name evidence="2" type="ORF">SE19_06210</name>
</gene>
<reference evidence="2 5" key="1">
    <citation type="submission" date="2015-09" db="EMBL/GenBank/DDBJ databases">
        <title>Draft genome sequence of Acidiplasma aeolicum DSM 18409.</title>
        <authorList>
            <person name="Hemp J."/>
        </authorList>
    </citation>
    <scope>NUCLEOTIDE SEQUENCE [LARGE SCALE GENOMIC DNA]</scope>
    <source>
        <strain evidence="2 5">V</strain>
    </source>
</reference>
<dbReference type="EMBL" id="LJCQ01000275">
    <property type="protein sequence ID" value="KPV46247.1"/>
    <property type="molecule type" value="Genomic_DNA"/>
</dbReference>
<accession>A0A0N8VLJ4</accession>
<dbReference type="EMBL" id="LKBG01000002">
    <property type="protein sequence ID" value="KQB36692.1"/>
    <property type="molecule type" value="Genomic_DNA"/>
</dbReference>
<dbReference type="PATRIC" id="fig|507754.4.peg.4"/>
<dbReference type="Proteomes" id="UP000050320">
    <property type="component" value="Unassembled WGS sequence"/>
</dbReference>
<dbReference type="Proteomes" id="UP000050515">
    <property type="component" value="Unassembled WGS sequence"/>
</dbReference>
<dbReference type="PANTHER" id="PTHR43575">
    <property type="entry name" value="PROTEIN ABCI7, CHLOROPLASTIC"/>
    <property type="match status" value="1"/>
</dbReference>
<sequence length="405" mass="46460">MIEDYLDTLNERFRDFDIEYRKQAYIYYLKYPDPPYKESPDRKTYVHIADEELDKMAHGEMYVGIKKSKNPDINYDIIVNDSEIILNNKDKNIYTSNMKNAFKERHDLFEKYVDTVYGKYNKENLINFSYENGYFVYIPDNTSAEIKIKSEQDANSSFTVKNVVIIGKNSKASIVDLYESEDDGSGIHGRNIYIFCLENSKVDYNYIQNESLNSANITYVRPVLYNDAQLKIIDVNTGSGRVIYNHESEMHDNTTLNSYGINITRGIQEHDIWDSSLQYGKFSNCDINIKGIVFDQSSTMHRGNIDIEPDGVKSTGFYNSAILLMSENGKGNSKPALLIKNNDTKSKHASVISSIDPEQVFYLRSRGISENDAISLIVQGFLGYINDHVDNEFAKNIISKIININ</sequence>
<evidence type="ECO:0000313" key="5">
    <source>
        <dbReference type="Proteomes" id="UP000050515"/>
    </source>
</evidence>
<dbReference type="GO" id="GO:0016226">
    <property type="term" value="P:iron-sulfur cluster assembly"/>
    <property type="evidence" value="ECO:0007669"/>
    <property type="project" value="InterPro"/>
</dbReference>
<dbReference type="InterPro" id="IPR000825">
    <property type="entry name" value="SUF_FeS_clus_asmbl_SufBD_core"/>
</dbReference>
<proteinExistence type="predicted"/>
<dbReference type="PANTHER" id="PTHR43575:SF1">
    <property type="entry name" value="PROTEIN ABCI7, CHLOROPLASTIC"/>
    <property type="match status" value="1"/>
</dbReference>
<organism evidence="3 4">
    <name type="scientific">Acidiplasma aeolicum</name>
    <dbReference type="NCBI Taxonomy" id="507754"/>
    <lineage>
        <taxon>Archaea</taxon>
        <taxon>Methanobacteriati</taxon>
        <taxon>Thermoplasmatota</taxon>
        <taxon>Thermoplasmata</taxon>
        <taxon>Thermoplasmatales</taxon>
        <taxon>Ferroplasmaceae</taxon>
        <taxon>Acidiplasma</taxon>
    </lineage>
</organism>
<keyword evidence="4" id="KW-1185">Reference proteome</keyword>
<protein>
    <submittedName>
        <fullName evidence="3">ABC transporter ATP-binding protein</fullName>
    </submittedName>
</protein>
<dbReference type="Pfam" id="PF01458">
    <property type="entry name" value="SUFBD_core"/>
    <property type="match status" value="1"/>
</dbReference>
<evidence type="ECO:0000313" key="3">
    <source>
        <dbReference type="EMBL" id="KQB36692.1"/>
    </source>
</evidence>
<comment type="caution">
    <text evidence="3">The sequence shown here is derived from an EMBL/GenBank/DDBJ whole genome shotgun (WGS) entry which is preliminary data.</text>
</comment>
<dbReference type="SUPFAM" id="SSF101960">
    <property type="entry name" value="Stabilizer of iron transporter SufD"/>
    <property type="match status" value="1"/>
</dbReference>
<dbReference type="InterPro" id="IPR037284">
    <property type="entry name" value="SUF_FeS_clus_asmbl_SufBD_sf"/>
</dbReference>
<dbReference type="AlphaFoldDB" id="A0A0N8VLJ4"/>
<keyword evidence="3" id="KW-0547">Nucleotide-binding</keyword>